<evidence type="ECO:0000256" key="1">
    <source>
        <dbReference type="ARBA" id="ARBA00022448"/>
    </source>
</evidence>
<evidence type="ECO:0000313" key="20">
    <source>
        <dbReference type="Proteomes" id="UP001629953"/>
    </source>
</evidence>
<keyword evidence="3" id="KW-0997">Cell inner membrane</keyword>
<comment type="cofactor">
    <cofactor evidence="16 17">
        <name>FMN</name>
        <dbReference type="ChEBI" id="CHEBI:58210"/>
    </cofactor>
</comment>
<accession>A0ABW9GAB9</accession>
<keyword evidence="10 16" id="KW-0520">NAD</keyword>
<evidence type="ECO:0000259" key="18">
    <source>
        <dbReference type="SMART" id="SM00900"/>
    </source>
</evidence>
<feature type="modified residue" description="FMN phosphoryl threonine" evidence="16">
    <location>
        <position position="227"/>
    </location>
</feature>
<evidence type="ECO:0000256" key="4">
    <source>
        <dbReference type="ARBA" id="ARBA00022553"/>
    </source>
</evidence>
<evidence type="ECO:0000256" key="14">
    <source>
        <dbReference type="ARBA" id="ARBA00023136"/>
    </source>
</evidence>
<dbReference type="EMBL" id="JBEQCT010000008">
    <property type="protein sequence ID" value="MFM2486344.1"/>
    <property type="molecule type" value="Genomic_DNA"/>
</dbReference>
<keyword evidence="2 16" id="KW-1003">Cell membrane</keyword>
<feature type="transmembrane region" description="Helical" evidence="16">
    <location>
        <begin position="12"/>
        <end position="32"/>
    </location>
</feature>
<evidence type="ECO:0000256" key="9">
    <source>
        <dbReference type="ARBA" id="ARBA00022989"/>
    </source>
</evidence>
<reference evidence="19 20" key="1">
    <citation type="journal article" date="2013" name="Int. J. Syst. Evol. Microbiol.">
        <title>Celerinatantimonas yamalensis sp. nov., a cold-adapted diazotrophic bacterium from a cold permafrost brine.</title>
        <authorList>
            <person name="Shcherbakova V."/>
            <person name="Chuvilskaya N."/>
            <person name="Rivkina E."/>
            <person name="Demidov N."/>
            <person name="Uchaeva V."/>
            <person name="Suetin S."/>
            <person name="Suzina N."/>
            <person name="Gilichinsky D."/>
        </authorList>
    </citation>
    <scope>NUCLEOTIDE SEQUENCE [LARGE SCALE GENOMIC DNA]</scope>
    <source>
        <strain evidence="19 20">C7</strain>
    </source>
</reference>
<dbReference type="PANTHER" id="PTHR37838:SF1">
    <property type="entry name" value="NA(+)-TRANSLOCATING NADH-QUINONE REDUCTASE SUBUNIT C"/>
    <property type="match status" value="1"/>
</dbReference>
<evidence type="ECO:0000256" key="2">
    <source>
        <dbReference type="ARBA" id="ARBA00022475"/>
    </source>
</evidence>
<dbReference type="Pfam" id="PF04205">
    <property type="entry name" value="FMN_bind"/>
    <property type="match status" value="1"/>
</dbReference>
<dbReference type="NCBIfam" id="NF003746">
    <property type="entry name" value="PRK05346.1-1"/>
    <property type="match status" value="1"/>
</dbReference>
<evidence type="ECO:0000256" key="13">
    <source>
        <dbReference type="ARBA" id="ARBA00023075"/>
    </source>
</evidence>
<keyword evidence="11 16" id="KW-0915">Sodium</keyword>
<dbReference type="NCBIfam" id="TIGR01938">
    <property type="entry name" value="nqrC"/>
    <property type="match status" value="1"/>
</dbReference>
<evidence type="ECO:0000313" key="19">
    <source>
        <dbReference type="EMBL" id="MFM2486344.1"/>
    </source>
</evidence>
<evidence type="ECO:0000256" key="5">
    <source>
        <dbReference type="ARBA" id="ARBA00022630"/>
    </source>
</evidence>
<dbReference type="Proteomes" id="UP001629953">
    <property type="component" value="Unassembled WGS sequence"/>
</dbReference>
<proteinExistence type="inferred from homology"/>
<keyword evidence="15 16" id="KW-0739">Sodium transport</keyword>
<dbReference type="HAMAP" id="MF_00427">
    <property type="entry name" value="NqrC"/>
    <property type="match status" value="1"/>
</dbReference>
<comment type="subunit">
    <text evidence="16 17">Composed of six subunits; NqrA, NqrB, NqrC, NqrD, NqrE and NqrF.</text>
</comment>
<keyword evidence="7 16" id="KW-0812">Transmembrane</keyword>
<keyword evidence="20" id="KW-1185">Reference proteome</keyword>
<dbReference type="SMART" id="SM00900">
    <property type="entry name" value="FMN_bind"/>
    <property type="match status" value="1"/>
</dbReference>
<dbReference type="InterPro" id="IPR010204">
    <property type="entry name" value="NqrC"/>
</dbReference>
<organism evidence="19 20">
    <name type="scientific">Celerinatantimonas yamalensis</name>
    <dbReference type="NCBI Taxonomy" id="559956"/>
    <lineage>
        <taxon>Bacteria</taxon>
        <taxon>Pseudomonadati</taxon>
        <taxon>Pseudomonadota</taxon>
        <taxon>Gammaproteobacteria</taxon>
        <taxon>Celerinatantimonadaceae</taxon>
        <taxon>Celerinatantimonas</taxon>
    </lineage>
</organism>
<dbReference type="PIRSF" id="PIRSF009437">
    <property type="entry name" value="NQR-1_subunit_C"/>
    <property type="match status" value="1"/>
</dbReference>
<dbReference type="RefSeq" id="WP_408624640.1">
    <property type="nucleotide sequence ID" value="NZ_JBEQCT010000008.1"/>
</dbReference>
<keyword evidence="12 16" id="KW-0406">Ion transport</keyword>
<comment type="function">
    <text evidence="16">NQR complex catalyzes the reduction of ubiquinone-1 to ubiquinol by two successive reactions, coupled with the transport of Na(+) ions from the cytoplasm to the periplasm. NqrA to NqrE are probably involved in the second step, the conversion of ubisemiquinone to ubiquinol.</text>
</comment>
<keyword evidence="13 16" id="KW-0830">Ubiquinone</keyword>
<keyword evidence="6 16" id="KW-0288">FMN</keyword>
<dbReference type="PANTHER" id="PTHR37838">
    <property type="entry name" value="NA(+)-TRANSLOCATING NADH-QUINONE REDUCTASE SUBUNIT C"/>
    <property type="match status" value="1"/>
</dbReference>
<evidence type="ECO:0000256" key="16">
    <source>
        <dbReference type="HAMAP-Rule" id="MF_00427"/>
    </source>
</evidence>
<keyword evidence="14 16" id="KW-0472">Membrane</keyword>
<dbReference type="InterPro" id="IPR007329">
    <property type="entry name" value="FMN-bd"/>
</dbReference>
<comment type="catalytic activity">
    <reaction evidence="16 17">
        <text>a ubiquinone + n Na(+)(in) + NADH + H(+) = a ubiquinol + n Na(+)(out) + NAD(+)</text>
        <dbReference type="Rhea" id="RHEA:47748"/>
        <dbReference type="Rhea" id="RHEA-COMP:9565"/>
        <dbReference type="Rhea" id="RHEA-COMP:9566"/>
        <dbReference type="ChEBI" id="CHEBI:15378"/>
        <dbReference type="ChEBI" id="CHEBI:16389"/>
        <dbReference type="ChEBI" id="CHEBI:17976"/>
        <dbReference type="ChEBI" id="CHEBI:29101"/>
        <dbReference type="ChEBI" id="CHEBI:57540"/>
        <dbReference type="ChEBI" id="CHEBI:57945"/>
        <dbReference type="EC" id="7.2.1.1"/>
    </reaction>
</comment>
<dbReference type="EC" id="7.2.1.1" evidence="16 17"/>
<comment type="similarity">
    <text evidence="16 17">Belongs to the NqrC family.</text>
</comment>
<feature type="domain" description="FMN-binding" evidence="18">
    <location>
        <begin position="146"/>
        <end position="244"/>
    </location>
</feature>
<comment type="subcellular location">
    <subcellularLocation>
        <location evidence="16">Cell membrane</location>
        <topology evidence="16">Single-pass membrane protein</topology>
    </subcellularLocation>
</comment>
<evidence type="ECO:0000256" key="10">
    <source>
        <dbReference type="ARBA" id="ARBA00023027"/>
    </source>
</evidence>
<evidence type="ECO:0000256" key="6">
    <source>
        <dbReference type="ARBA" id="ARBA00022643"/>
    </source>
</evidence>
<keyword evidence="1 16" id="KW-0813">Transport</keyword>
<evidence type="ECO:0000256" key="15">
    <source>
        <dbReference type="ARBA" id="ARBA00023201"/>
    </source>
</evidence>
<keyword evidence="9 16" id="KW-1133">Transmembrane helix</keyword>
<keyword evidence="4 16" id="KW-0597">Phosphoprotein</keyword>
<comment type="caution">
    <text evidence="19">The sequence shown here is derived from an EMBL/GenBank/DDBJ whole genome shotgun (WGS) entry which is preliminary data.</text>
</comment>
<evidence type="ECO:0000256" key="11">
    <source>
        <dbReference type="ARBA" id="ARBA00023053"/>
    </source>
</evidence>
<evidence type="ECO:0000256" key="7">
    <source>
        <dbReference type="ARBA" id="ARBA00022692"/>
    </source>
</evidence>
<evidence type="ECO:0000256" key="12">
    <source>
        <dbReference type="ARBA" id="ARBA00023065"/>
    </source>
</evidence>
<evidence type="ECO:0000256" key="3">
    <source>
        <dbReference type="ARBA" id="ARBA00022519"/>
    </source>
</evidence>
<evidence type="ECO:0000256" key="8">
    <source>
        <dbReference type="ARBA" id="ARBA00022967"/>
    </source>
</evidence>
<comment type="caution">
    <text evidence="16">Lacks conserved residue(s) required for the propagation of feature annotation.</text>
</comment>
<sequence>MSGNDSLGKTLAVVVGISLICSIVVSGAAVGLRGMQDHNKKLDKQSNILQVSGVDVAGHSITSLFKQRLEAKIVDLNTGNYVPASQINPQTFDQRKAADDPSMSIKLAQKDDRVGIMRRSNYAKIYLVHDKQGKLERVILPIHGRGLWSMMYAFLAVAPDGNTVKGIIYYEQGETPGLGAQVENPSWRAEFIGKKLYNASYQPALTLVKGRADPSAPSKVDALSGATLTSNGVRNTLKFWLGSLGYSKYLTKLRQGDLNNG</sequence>
<name>A0ABW9GAB9_9GAMM</name>
<protein>
    <recommendedName>
        <fullName evidence="16 17">Na(+)-translocating NADH-quinone reductase subunit C</fullName>
        <shortName evidence="16 17">Na(+)-NQR subunit C</shortName>
        <shortName evidence="16 17">Na(+)-translocating NQR subunit C</shortName>
        <ecNumber evidence="16 17">7.2.1.1</ecNumber>
    </recommendedName>
    <alternativeName>
        <fullName evidence="16 17">NQR complex subunit C</fullName>
    </alternativeName>
    <alternativeName>
        <fullName evidence="16 17">NQR-1 subunit C</fullName>
    </alternativeName>
</protein>
<gene>
    <name evidence="16" type="primary">nqrC</name>
    <name evidence="19" type="ORF">ABUE30_14970</name>
</gene>
<keyword evidence="8 16" id="KW-1278">Translocase</keyword>
<evidence type="ECO:0000256" key="17">
    <source>
        <dbReference type="PIRNR" id="PIRNR009437"/>
    </source>
</evidence>
<dbReference type="NCBIfam" id="NF003749">
    <property type="entry name" value="PRK05346.1-5"/>
    <property type="match status" value="1"/>
</dbReference>
<keyword evidence="5 16" id="KW-0285">Flavoprotein</keyword>